<dbReference type="Gene3D" id="3.40.1190.20">
    <property type="match status" value="1"/>
</dbReference>
<dbReference type="InterPro" id="IPR029056">
    <property type="entry name" value="Ribokinase-like"/>
</dbReference>
<dbReference type="AlphaFoldDB" id="B2ICI2"/>
<dbReference type="InterPro" id="IPR002173">
    <property type="entry name" value="Carboh/pur_kinase_PfkB_CS"/>
</dbReference>
<accession>B2ICI2</accession>
<keyword evidence="6" id="KW-1185">Reference proteome</keyword>
<dbReference type="InterPro" id="IPR052700">
    <property type="entry name" value="Carb_kinase_PfkB-like"/>
</dbReference>
<dbReference type="KEGG" id="bid:Bind_0215"/>
<dbReference type="InterPro" id="IPR011611">
    <property type="entry name" value="PfkB_dom"/>
</dbReference>
<feature type="domain" description="Carbohydrate kinase PfkB" evidence="4">
    <location>
        <begin position="55"/>
        <end position="318"/>
    </location>
</feature>
<dbReference type="RefSeq" id="WP_012383229.1">
    <property type="nucleotide sequence ID" value="NC_010581.1"/>
</dbReference>
<dbReference type="Proteomes" id="UP000001695">
    <property type="component" value="Chromosome"/>
</dbReference>
<organism evidence="5 6">
    <name type="scientific">Beijerinckia indica subsp. indica (strain ATCC 9039 / DSM 1715 / NCIMB 8712)</name>
    <dbReference type="NCBI Taxonomy" id="395963"/>
    <lineage>
        <taxon>Bacteria</taxon>
        <taxon>Pseudomonadati</taxon>
        <taxon>Pseudomonadota</taxon>
        <taxon>Alphaproteobacteria</taxon>
        <taxon>Hyphomicrobiales</taxon>
        <taxon>Beijerinckiaceae</taxon>
        <taxon>Beijerinckia</taxon>
    </lineage>
</organism>
<dbReference type="eggNOG" id="COG0524">
    <property type="taxonomic scope" value="Bacteria"/>
</dbReference>
<dbReference type="SUPFAM" id="SSF53613">
    <property type="entry name" value="Ribokinase-like"/>
    <property type="match status" value="1"/>
</dbReference>
<protein>
    <submittedName>
        <fullName evidence="5">PfkB domain protein</fullName>
    </submittedName>
</protein>
<proteinExistence type="inferred from homology"/>
<dbReference type="PANTHER" id="PTHR43320:SF3">
    <property type="entry name" value="CARBOHYDRATE KINASE PFKB DOMAIN-CONTAINING PROTEIN"/>
    <property type="match status" value="1"/>
</dbReference>
<keyword evidence="2" id="KW-0808">Transferase</keyword>
<keyword evidence="3" id="KW-0418">Kinase</keyword>
<dbReference type="EMBL" id="CP001016">
    <property type="protein sequence ID" value="ACB93871.1"/>
    <property type="molecule type" value="Genomic_DNA"/>
</dbReference>
<dbReference type="OrthoDB" id="9813569at2"/>
<reference evidence="6" key="1">
    <citation type="submission" date="2008-03" db="EMBL/GenBank/DDBJ databases">
        <title>Complete sequence of chromosome of Beijerinckia indica subsp. indica ATCC 9039.</title>
        <authorList>
            <consortium name="US DOE Joint Genome Institute"/>
            <person name="Copeland A."/>
            <person name="Lucas S."/>
            <person name="Lapidus A."/>
            <person name="Glavina del Rio T."/>
            <person name="Dalin E."/>
            <person name="Tice H."/>
            <person name="Bruce D."/>
            <person name="Goodwin L."/>
            <person name="Pitluck S."/>
            <person name="LaButti K."/>
            <person name="Schmutz J."/>
            <person name="Larimer F."/>
            <person name="Land M."/>
            <person name="Hauser L."/>
            <person name="Kyrpides N."/>
            <person name="Mikhailova N."/>
            <person name="Dunfield P.F."/>
            <person name="Dedysh S.N."/>
            <person name="Liesack W."/>
            <person name="Saw J.H."/>
            <person name="Alam M."/>
            <person name="Chen Y."/>
            <person name="Murrell J.C."/>
            <person name="Richardson P."/>
        </authorList>
    </citation>
    <scope>NUCLEOTIDE SEQUENCE [LARGE SCALE GENOMIC DNA]</scope>
    <source>
        <strain evidence="6">ATCC 9039 / DSM 1715 / NCIMB 8712</strain>
    </source>
</reference>
<evidence type="ECO:0000256" key="3">
    <source>
        <dbReference type="ARBA" id="ARBA00022777"/>
    </source>
</evidence>
<evidence type="ECO:0000259" key="4">
    <source>
        <dbReference type="Pfam" id="PF00294"/>
    </source>
</evidence>
<dbReference type="PROSITE" id="PS00584">
    <property type="entry name" value="PFKB_KINASES_2"/>
    <property type="match status" value="1"/>
</dbReference>
<evidence type="ECO:0000313" key="6">
    <source>
        <dbReference type="Proteomes" id="UP000001695"/>
    </source>
</evidence>
<sequence>MASPTLDLLGFGNAIVDVLGQVDDDFLLAQGLHKGSMTLIDEARATSLYGAMGPVTVVSGGSAANTIIGAAGLGCKTGFVGKLKSDPLGTQFAHDIRGAKVAFTTSFAEDGPASATCLVLVTPDGQRTMNTYLGASANLTEADVDAEQVQSAAIIYLEGYLWDPPAAKAAFLKASRIARDAGRQVALTLSDTFCVDRYREEFLGLIRDKSVQILFANESELHALYQTSDFDTAIAALRQENILGVVTRSEHGSVVVTSENVLAVPAFPVDQVVDTTGAGDLFAGGFLTGLSKNKDHSTAARLGALAAAEIIQHIGARPQKDLAYLARQNGFDL</sequence>
<dbReference type="STRING" id="395963.Bind_0215"/>
<evidence type="ECO:0000256" key="1">
    <source>
        <dbReference type="ARBA" id="ARBA00010688"/>
    </source>
</evidence>
<dbReference type="HOGENOM" id="CLU_027634_5_1_5"/>
<name>B2ICI2_BEII9</name>
<dbReference type="GO" id="GO:0016301">
    <property type="term" value="F:kinase activity"/>
    <property type="evidence" value="ECO:0007669"/>
    <property type="project" value="UniProtKB-KW"/>
</dbReference>
<evidence type="ECO:0000256" key="2">
    <source>
        <dbReference type="ARBA" id="ARBA00022679"/>
    </source>
</evidence>
<comment type="similarity">
    <text evidence="1">Belongs to the carbohydrate kinase PfkB family.</text>
</comment>
<gene>
    <name evidence="5" type="ordered locus">Bind_0215</name>
</gene>
<dbReference type="Pfam" id="PF00294">
    <property type="entry name" value="PfkB"/>
    <property type="match status" value="1"/>
</dbReference>
<dbReference type="PANTHER" id="PTHR43320">
    <property type="entry name" value="SUGAR KINASE"/>
    <property type="match status" value="1"/>
</dbReference>
<dbReference type="CDD" id="cd01168">
    <property type="entry name" value="adenosine_kinase"/>
    <property type="match status" value="1"/>
</dbReference>
<evidence type="ECO:0000313" key="5">
    <source>
        <dbReference type="EMBL" id="ACB93871.1"/>
    </source>
</evidence>
<reference evidence="5 6" key="2">
    <citation type="journal article" date="2010" name="J. Bacteriol.">
        <title>Complete genome sequence of Beijerinckia indica subsp. indica.</title>
        <authorList>
            <person name="Tamas I."/>
            <person name="Dedysh S.N."/>
            <person name="Liesack W."/>
            <person name="Stott M.B."/>
            <person name="Alam M."/>
            <person name="Murrell J.C."/>
            <person name="Dunfield P.F."/>
        </authorList>
    </citation>
    <scope>NUCLEOTIDE SEQUENCE [LARGE SCALE GENOMIC DNA]</scope>
    <source>
        <strain evidence="6">ATCC 9039 / DSM 1715 / NCIMB 8712</strain>
    </source>
</reference>